<proteinExistence type="predicted"/>
<dbReference type="Gene3D" id="3.40.50.12780">
    <property type="entry name" value="N-terminal domain of ligase-like"/>
    <property type="match status" value="1"/>
</dbReference>
<evidence type="ECO:0000313" key="2">
    <source>
        <dbReference type="Proteomes" id="UP000662314"/>
    </source>
</evidence>
<sequence>MTFTHPILPEPISLDDWVCHIIDIHFHPTHGSPFWRERSQELKIDPHKDIRGYEDLALLGFFEINELRKTDVRQFMPAKVAKERSRLRVYETGGTTGLPARIAYRDYSLLMTNWMDWYYNNIVKFPQEANWLWIGPTGPHAVGDMVQDFANHRGGMCYRIDLDPRFVKLLYQKNDTQTLELYMNHIRRQSYAILDTQEIEVLGTTPALLQILAPELNERGYQFAGLFYGGTHLSQDLYQLLCTEFFPNAVNTAVYGNTLMGVAPLRPAQPDDPNIVYYPLEPFFKIEIVDFDEPNKVLGYHQTGRVCISLLAEELFLPRVLERDRAERWEALPALGWDGVANVRPLQNNQATAIEGVY</sequence>
<dbReference type="AlphaFoldDB" id="A0A8J7LHK1"/>
<dbReference type="RefSeq" id="WP_214436113.1">
    <property type="nucleotide sequence ID" value="NZ_CAWPUQ010000216.1"/>
</dbReference>
<keyword evidence="2" id="KW-1185">Reference proteome</keyword>
<dbReference type="EMBL" id="JAECZA010000282">
    <property type="protein sequence ID" value="MBH8577421.1"/>
    <property type="molecule type" value="Genomic_DNA"/>
</dbReference>
<protein>
    <submittedName>
        <fullName evidence="1">Uncharacterized protein</fullName>
    </submittedName>
</protein>
<dbReference type="SUPFAM" id="SSF56801">
    <property type="entry name" value="Acetyl-CoA synthetase-like"/>
    <property type="match status" value="1"/>
</dbReference>
<dbReference type="Proteomes" id="UP000662314">
    <property type="component" value="Unassembled WGS sequence"/>
</dbReference>
<name>A0A8J7LHK1_9NOST</name>
<organism evidence="1 2">
    <name type="scientific">Dendronalium phyllosphericum CENA369</name>
    <dbReference type="NCBI Taxonomy" id="1725256"/>
    <lineage>
        <taxon>Bacteria</taxon>
        <taxon>Bacillati</taxon>
        <taxon>Cyanobacteriota</taxon>
        <taxon>Cyanophyceae</taxon>
        <taxon>Nostocales</taxon>
        <taxon>Nostocaceae</taxon>
        <taxon>Dendronalium</taxon>
        <taxon>Dendronalium phyllosphericum</taxon>
    </lineage>
</organism>
<gene>
    <name evidence="1" type="ORF">I8752_31520</name>
</gene>
<comment type="caution">
    <text evidence="1">The sequence shown here is derived from an EMBL/GenBank/DDBJ whole genome shotgun (WGS) entry which is preliminary data.</text>
</comment>
<evidence type="ECO:0000313" key="1">
    <source>
        <dbReference type="EMBL" id="MBH8577421.1"/>
    </source>
</evidence>
<dbReference type="InterPro" id="IPR042099">
    <property type="entry name" value="ANL_N_sf"/>
</dbReference>
<accession>A0A8J7LHK1</accession>
<reference evidence="1 2" key="1">
    <citation type="journal article" date="2021" name="Int. J. Syst. Evol. Microbiol.">
        <title>Amazonocrinis nigriterrae gen. nov., sp. nov., Atlanticothrix silvestris gen. nov., sp. nov. and Dendronalium phyllosphericum gen. nov., sp. nov., nostocacean cyanobacteria from Brazilian environments.</title>
        <authorList>
            <person name="Alvarenga D.O."/>
            <person name="Andreote A.P.D."/>
            <person name="Branco L.H.Z."/>
            <person name="Delbaje E."/>
            <person name="Cruz R.B."/>
            <person name="Varani A.M."/>
            <person name="Fiore M.F."/>
        </authorList>
    </citation>
    <scope>NUCLEOTIDE SEQUENCE [LARGE SCALE GENOMIC DNA]</scope>
    <source>
        <strain evidence="1 2">CENA369</strain>
    </source>
</reference>